<dbReference type="OrthoDB" id="9805604at2"/>
<keyword evidence="2" id="KW-0808">Transferase</keyword>
<dbReference type="InterPro" id="IPR050793">
    <property type="entry name" value="CMP-NeuNAc_synthase"/>
</dbReference>
<keyword evidence="3" id="KW-1185">Reference proteome</keyword>
<dbReference type="CDD" id="cd02513">
    <property type="entry name" value="CMP-NeuAc_Synthase"/>
    <property type="match status" value="1"/>
</dbReference>
<evidence type="ECO:0000256" key="1">
    <source>
        <dbReference type="NCBIfam" id="TIGR03584"/>
    </source>
</evidence>
<comment type="caution">
    <text evidence="2">The sequence shown here is derived from an EMBL/GenBank/DDBJ whole genome shotgun (WGS) entry which is preliminary data.</text>
</comment>
<dbReference type="SUPFAM" id="SSF53448">
    <property type="entry name" value="Nucleotide-diphospho-sugar transferases"/>
    <property type="match status" value="1"/>
</dbReference>
<dbReference type="Proteomes" id="UP000256695">
    <property type="component" value="Unassembled WGS sequence"/>
</dbReference>
<dbReference type="EMBL" id="NXLX01000001">
    <property type="protein sequence ID" value="RDU74628.1"/>
    <property type="molecule type" value="Genomic_DNA"/>
</dbReference>
<dbReference type="RefSeq" id="WP_115578337.1">
    <property type="nucleotide sequence ID" value="NZ_NXLX01000001.1"/>
</dbReference>
<evidence type="ECO:0000313" key="3">
    <source>
        <dbReference type="Proteomes" id="UP000256695"/>
    </source>
</evidence>
<name>A0A3D8JB00_9HELI</name>
<dbReference type="InterPro" id="IPR003329">
    <property type="entry name" value="Cytidylyl_trans"/>
</dbReference>
<dbReference type="EC" id="2.7.7.81" evidence="1"/>
<dbReference type="Gene3D" id="3.90.550.10">
    <property type="entry name" value="Spore Coat Polysaccharide Biosynthesis Protein SpsA, Chain A"/>
    <property type="match status" value="1"/>
</dbReference>
<dbReference type="AlphaFoldDB" id="A0A3D8JB00"/>
<dbReference type="PANTHER" id="PTHR21485">
    <property type="entry name" value="HAD SUPERFAMILY MEMBERS CMAS AND KDSC"/>
    <property type="match status" value="1"/>
</dbReference>
<organism evidence="2 3">
    <name type="scientific">Helicobacter anseris</name>
    <dbReference type="NCBI Taxonomy" id="375926"/>
    <lineage>
        <taxon>Bacteria</taxon>
        <taxon>Pseudomonadati</taxon>
        <taxon>Campylobacterota</taxon>
        <taxon>Epsilonproteobacteria</taxon>
        <taxon>Campylobacterales</taxon>
        <taxon>Helicobacteraceae</taxon>
        <taxon>Helicobacter</taxon>
    </lineage>
</organism>
<dbReference type="GO" id="GO:0008781">
    <property type="term" value="F:N-acylneuraminate cytidylyltransferase activity"/>
    <property type="evidence" value="ECO:0007669"/>
    <property type="project" value="TreeGrafter"/>
</dbReference>
<dbReference type="NCBIfam" id="TIGR03584">
    <property type="entry name" value="PseF"/>
    <property type="match status" value="1"/>
</dbReference>
<protein>
    <recommendedName>
        <fullName evidence="1">Pseudaminic acid cytidylyltransferase</fullName>
        <ecNumber evidence="1">2.7.7.81</ecNumber>
    </recommendedName>
</protein>
<dbReference type="Pfam" id="PF02348">
    <property type="entry name" value="CTP_transf_3"/>
    <property type="match status" value="1"/>
</dbReference>
<evidence type="ECO:0000313" key="2">
    <source>
        <dbReference type="EMBL" id="RDU74628.1"/>
    </source>
</evidence>
<keyword evidence="2" id="KW-0548">Nucleotidyltransferase</keyword>
<proteinExistence type="predicted"/>
<accession>A0A3D8JB00</accession>
<sequence length="227" mass="25977">MKKVAIIPARGGSKRIPRKNLKLFCGIPIIAYSIRLALQCEIFDMVVVSSDDEEILDLSKKYGAHLAIKRSEALSGDNVATLPVIANVISTLQLKSKDMVCCIYPTAPLLETQYILEGFKLLQERSDKNYAFSAVEFDSSPFRGFCIQDEVLTLLFPQYQLFRSQDLRKVYHDAGGFYWGYAQSFLEERRIFEKDSIPVILPRMLVQDIDTLDDWNLAEIKYKIKYA</sequence>
<dbReference type="InterPro" id="IPR020039">
    <property type="entry name" value="PseF"/>
</dbReference>
<dbReference type="InterPro" id="IPR029044">
    <property type="entry name" value="Nucleotide-diphossugar_trans"/>
</dbReference>
<gene>
    <name evidence="2" type="primary">pseF</name>
    <name evidence="2" type="ORF">CQA57_00835</name>
</gene>
<dbReference type="PANTHER" id="PTHR21485:SF6">
    <property type="entry name" value="N-ACYLNEURAMINATE CYTIDYLYLTRANSFERASE-RELATED"/>
    <property type="match status" value="1"/>
</dbReference>
<reference evidence="2 3" key="1">
    <citation type="submission" date="2018-04" db="EMBL/GenBank/DDBJ databases">
        <title>Novel Campyloabacter and Helicobacter Species and Strains.</title>
        <authorList>
            <person name="Mannion A.J."/>
            <person name="Shen Z."/>
            <person name="Fox J.G."/>
        </authorList>
    </citation>
    <scope>NUCLEOTIDE SEQUENCE [LARGE SCALE GENOMIC DNA]</scope>
    <source>
        <strain evidence="2 3">MIT 04-9362</strain>
    </source>
</reference>